<dbReference type="GO" id="GO:0016491">
    <property type="term" value="F:oxidoreductase activity"/>
    <property type="evidence" value="ECO:0007669"/>
    <property type="project" value="InterPro"/>
</dbReference>
<organism evidence="2 3">
    <name type="scientific">Parvularcula marina</name>
    <dbReference type="NCBI Taxonomy" id="2292771"/>
    <lineage>
        <taxon>Bacteria</taxon>
        <taxon>Pseudomonadati</taxon>
        <taxon>Pseudomonadota</taxon>
        <taxon>Alphaproteobacteria</taxon>
        <taxon>Parvularculales</taxon>
        <taxon>Parvularculaceae</taxon>
        <taxon>Parvularcula</taxon>
    </lineage>
</organism>
<dbReference type="AlphaFoldDB" id="A0A371R816"/>
<gene>
    <name evidence="2" type="ORF">DX908_14905</name>
</gene>
<feature type="domain" description="ER-bound oxygenase mpaB/mpaB'/Rubber oxygenase catalytic" evidence="1">
    <location>
        <begin position="14"/>
        <end position="240"/>
    </location>
</feature>
<protein>
    <submittedName>
        <fullName evidence="2">DUF2236 domain-containing protein</fullName>
    </submittedName>
</protein>
<evidence type="ECO:0000259" key="1">
    <source>
        <dbReference type="Pfam" id="PF09995"/>
    </source>
</evidence>
<proteinExistence type="predicted"/>
<dbReference type="PANTHER" id="PTHR36151:SF3">
    <property type="entry name" value="ER-BOUND OXYGENASE MPAB_MPAB'_RUBBER OXYGENASE CATALYTIC DOMAIN-CONTAINING PROTEIN"/>
    <property type="match status" value="1"/>
</dbReference>
<dbReference type="EMBL" id="QUQO01000002">
    <property type="protein sequence ID" value="RFB01568.1"/>
    <property type="molecule type" value="Genomic_DNA"/>
</dbReference>
<dbReference type="PANTHER" id="PTHR36151">
    <property type="entry name" value="BLR2777 PROTEIN"/>
    <property type="match status" value="1"/>
</dbReference>
<evidence type="ECO:0000313" key="3">
    <source>
        <dbReference type="Proteomes" id="UP000264589"/>
    </source>
</evidence>
<name>A0A371R816_9PROT</name>
<dbReference type="Proteomes" id="UP000264589">
    <property type="component" value="Unassembled WGS sequence"/>
</dbReference>
<sequence>MGEAALVPPDSVSWRIFRNPISLFIGGVTAVILELAEPRVRHGVWTFSDFRRDPKARLQRTGLAAMVTVYAAKSVAAGMIERIVRRHDAVEGIAEDGRAYRANDTELLDWVQATAMFGFVEAYSQFVRPLPEQEKDAAYLEATPAGDLYGATGTPRTNEAMTACIDAWEEQLSSSPVIDEFLSLMQKSPLLPWPAKPLQKVLIRAAIGLVPQSVRERLGLDGDELSPRELRLVRLTARTVEKLTVKGSPPVEACLRLGLPEDYLTPRR</sequence>
<keyword evidence="3" id="KW-1185">Reference proteome</keyword>
<dbReference type="InterPro" id="IPR018713">
    <property type="entry name" value="MPAB/Lcp_cat_dom"/>
</dbReference>
<dbReference type="Pfam" id="PF09995">
    <property type="entry name" value="MPAB_Lcp_cat"/>
    <property type="match status" value="1"/>
</dbReference>
<dbReference type="InParanoid" id="A0A371R816"/>
<evidence type="ECO:0000313" key="2">
    <source>
        <dbReference type="EMBL" id="RFB01568.1"/>
    </source>
</evidence>
<accession>A0A371R816</accession>
<comment type="caution">
    <text evidence="2">The sequence shown here is derived from an EMBL/GenBank/DDBJ whole genome shotgun (WGS) entry which is preliminary data.</text>
</comment>
<reference evidence="2 3" key="1">
    <citation type="submission" date="2018-08" db="EMBL/GenBank/DDBJ databases">
        <title>Parvularcula sp. SM1705, isolated from surface water of the South Sea China.</title>
        <authorList>
            <person name="Sun L."/>
        </authorList>
    </citation>
    <scope>NUCLEOTIDE SEQUENCE [LARGE SCALE GENOMIC DNA]</scope>
    <source>
        <strain evidence="2 3">SM1705</strain>
    </source>
</reference>